<evidence type="ECO:0000259" key="1">
    <source>
        <dbReference type="Pfam" id="PF14949"/>
    </source>
</evidence>
<protein>
    <recommendedName>
        <fullName evidence="1">ARF7 effector protein C-terminal domain-containing protein</fullName>
    </recommendedName>
</protein>
<proteinExistence type="predicted"/>
<dbReference type="Proteomes" id="UP001642483">
    <property type="component" value="Unassembled WGS sequence"/>
</dbReference>
<organism evidence="2 3">
    <name type="scientific">Clavelina lepadiformis</name>
    <name type="common">Light-bulb sea squirt</name>
    <name type="synonym">Ascidia lepadiformis</name>
    <dbReference type="NCBI Taxonomy" id="159417"/>
    <lineage>
        <taxon>Eukaryota</taxon>
        <taxon>Metazoa</taxon>
        <taxon>Chordata</taxon>
        <taxon>Tunicata</taxon>
        <taxon>Ascidiacea</taxon>
        <taxon>Aplousobranchia</taxon>
        <taxon>Clavelinidae</taxon>
        <taxon>Clavelina</taxon>
    </lineage>
</organism>
<feature type="domain" description="ARF7 effector protein C-terminal" evidence="1">
    <location>
        <begin position="16"/>
        <end position="118"/>
    </location>
</feature>
<accession>A0ABP0FEC2</accession>
<comment type="caution">
    <text evidence="2">The sequence shown here is derived from an EMBL/GenBank/DDBJ whole genome shotgun (WGS) entry which is preliminary data.</text>
</comment>
<dbReference type="Pfam" id="PF14949">
    <property type="entry name" value="ARF7EP_C"/>
    <property type="match status" value="1"/>
</dbReference>
<dbReference type="PANTHER" id="PTHR46536:SF3">
    <property type="entry name" value="ARF7 EFFECTOR PROTEIN C-TERMINAL DOMAIN-CONTAINING PROTEIN"/>
    <property type="match status" value="1"/>
</dbReference>
<evidence type="ECO:0000313" key="3">
    <source>
        <dbReference type="Proteomes" id="UP001642483"/>
    </source>
</evidence>
<reference evidence="2 3" key="1">
    <citation type="submission" date="2024-02" db="EMBL/GenBank/DDBJ databases">
        <authorList>
            <person name="Daric V."/>
            <person name="Darras S."/>
        </authorList>
    </citation>
    <scope>NUCLEOTIDE SEQUENCE [LARGE SCALE GENOMIC DNA]</scope>
</reference>
<dbReference type="PANTHER" id="PTHR46536">
    <property type="entry name" value="ARL14 EFFECTOR PROTEIN"/>
    <property type="match status" value="1"/>
</dbReference>
<keyword evidence="3" id="KW-1185">Reference proteome</keyword>
<sequence length="132" mass="15161">MSSTKNDKQSNPEQTILKNLKFANPGPALEMGDFVPEHSVRQERKLKRFMQQASKTKINNKRGIYDDGGHLVSNGRDLCDCLREKCPGCFYPCEKCRSSKCGVECRASRKWHYESLNVEGGETRHFHENEHT</sequence>
<evidence type="ECO:0000313" key="2">
    <source>
        <dbReference type="EMBL" id="CAK8676800.1"/>
    </source>
</evidence>
<name>A0ABP0FEC2_CLALP</name>
<dbReference type="EMBL" id="CAWYQH010000035">
    <property type="protein sequence ID" value="CAK8676800.1"/>
    <property type="molecule type" value="Genomic_DNA"/>
</dbReference>
<dbReference type="InterPro" id="IPR029264">
    <property type="entry name" value="ARF7EP_C"/>
</dbReference>
<gene>
    <name evidence="2" type="ORF">CVLEPA_LOCUS6235</name>
</gene>